<dbReference type="PANTHER" id="PTHR31126:SF1">
    <property type="entry name" value="TYROSINE SPECIFIC PROTEIN PHOSPHATASES DOMAIN-CONTAINING PROTEIN"/>
    <property type="match status" value="1"/>
</dbReference>
<dbReference type="Proteomes" id="UP000663918">
    <property type="component" value="Chromosome"/>
</dbReference>
<dbReference type="InterPro" id="IPR029021">
    <property type="entry name" value="Prot-tyrosine_phosphatase-like"/>
</dbReference>
<comment type="similarity">
    <text evidence="1">Belongs to the protein-tyrosine phosphatase family.</text>
</comment>
<dbReference type="InterPro" id="IPR026893">
    <property type="entry name" value="Tyr/Ser_Pase_IphP-type"/>
</dbReference>
<dbReference type="AlphaFoldDB" id="A0A975GVV6"/>
<dbReference type="Pfam" id="PF13350">
    <property type="entry name" value="Y_phosphatase3"/>
    <property type="match status" value="1"/>
</dbReference>
<dbReference type="RefSeq" id="WP_207870092.1">
    <property type="nucleotide sequence ID" value="NZ_CP062222.1"/>
</dbReference>
<sequence>MKRVLLSAAALMLAVAPATVVLAQTAAAPVQQQAHSRLLPLEGVQNARDIGGYRTADGRTVKWDVIYRTAELSHLTAHDRGLLEARGLRSIHDLRTVEERRAQPTVWTDASAPTVTAFDYSMDTSGFATLFQGGMPTADRAREVFAASYPEMLKSQRPQQRALFEDLLKGEGAVLYHCSAGKDRTGMATALILSALGVPRETILADYELSNQYYRPDASPEAVAANPQAAAFMQLPADIRAVFMGVDKRYLQAVFDMIDRDHGSVETYLDRELGVDGADIERLKSLYLV</sequence>
<accession>A0A975GVV6</accession>
<dbReference type="GO" id="GO:0004721">
    <property type="term" value="F:phosphoprotein phosphatase activity"/>
    <property type="evidence" value="ECO:0007669"/>
    <property type="project" value="InterPro"/>
</dbReference>
<reference evidence="3" key="1">
    <citation type="submission" date="2020-09" db="EMBL/GenBank/DDBJ databases">
        <title>Brevundimonas sp. LVF2 isolated from a puddle in Goettingen, Germany.</title>
        <authorList>
            <person name="Friedrich I."/>
            <person name="Klassen A."/>
            <person name="Hannes N."/>
            <person name="Schneider D."/>
            <person name="Hertel R."/>
            <person name="Daniel R."/>
        </authorList>
    </citation>
    <scope>NUCLEOTIDE SEQUENCE</scope>
    <source>
        <strain evidence="3">LVF2</strain>
    </source>
</reference>
<keyword evidence="2" id="KW-0732">Signal</keyword>
<feature type="signal peptide" evidence="2">
    <location>
        <begin position="1"/>
        <end position="23"/>
    </location>
</feature>
<dbReference type="KEGG" id="bgoe:IFJ75_18065"/>
<evidence type="ECO:0000313" key="3">
    <source>
        <dbReference type="EMBL" id="QTC91088.1"/>
    </source>
</evidence>
<dbReference type="PANTHER" id="PTHR31126">
    <property type="entry name" value="TYROSINE-PROTEIN PHOSPHATASE"/>
    <property type="match status" value="1"/>
</dbReference>
<protein>
    <submittedName>
        <fullName evidence="3">Tyrosine-protein phosphatase</fullName>
    </submittedName>
</protein>
<organism evidence="3 4">
    <name type="scientific">Brevundimonas goettingensis</name>
    <dbReference type="NCBI Taxonomy" id="2774190"/>
    <lineage>
        <taxon>Bacteria</taxon>
        <taxon>Pseudomonadati</taxon>
        <taxon>Pseudomonadota</taxon>
        <taxon>Alphaproteobacteria</taxon>
        <taxon>Caulobacterales</taxon>
        <taxon>Caulobacteraceae</taxon>
        <taxon>Brevundimonas</taxon>
    </lineage>
</organism>
<dbReference type="Gene3D" id="3.90.190.10">
    <property type="entry name" value="Protein tyrosine phosphatase superfamily"/>
    <property type="match status" value="1"/>
</dbReference>
<evidence type="ECO:0000313" key="4">
    <source>
        <dbReference type="Proteomes" id="UP000663918"/>
    </source>
</evidence>
<name>A0A975GVV6_9CAUL</name>
<keyword evidence="4" id="KW-1185">Reference proteome</keyword>
<feature type="chain" id="PRO_5037340296" evidence="2">
    <location>
        <begin position="24"/>
        <end position="289"/>
    </location>
</feature>
<evidence type="ECO:0000256" key="2">
    <source>
        <dbReference type="SAM" id="SignalP"/>
    </source>
</evidence>
<gene>
    <name evidence="3" type="ORF">IFJ75_18065</name>
</gene>
<evidence type="ECO:0000256" key="1">
    <source>
        <dbReference type="ARBA" id="ARBA00009580"/>
    </source>
</evidence>
<dbReference type="EMBL" id="CP062222">
    <property type="protein sequence ID" value="QTC91088.1"/>
    <property type="molecule type" value="Genomic_DNA"/>
</dbReference>
<dbReference type="SUPFAM" id="SSF52799">
    <property type="entry name" value="(Phosphotyrosine protein) phosphatases II"/>
    <property type="match status" value="1"/>
</dbReference>
<proteinExistence type="inferred from homology"/>